<feature type="transmembrane region" description="Helical" evidence="8">
    <location>
        <begin position="235"/>
        <end position="253"/>
    </location>
</feature>
<name>A0A3N1PSR5_9GAMM</name>
<dbReference type="RefSeq" id="WP_336391499.1">
    <property type="nucleotide sequence ID" value="NZ_RJUL01000002.1"/>
</dbReference>
<comment type="similarity">
    <text evidence="2 8">Belongs to the 4-toluene sulfonate uptake permease (TSUP) (TC 2.A.102) family.</text>
</comment>
<keyword evidence="5 8" id="KW-0812">Transmembrane</keyword>
<keyword evidence="7 8" id="KW-0472">Membrane</keyword>
<dbReference type="STRING" id="584787.GCA_001247655_00428"/>
<dbReference type="GO" id="GO:0005886">
    <property type="term" value="C:plasma membrane"/>
    <property type="evidence" value="ECO:0007669"/>
    <property type="project" value="UniProtKB-SubCell"/>
</dbReference>
<dbReference type="PANTHER" id="PTHR30269">
    <property type="entry name" value="TRANSMEMBRANE PROTEIN YFCA"/>
    <property type="match status" value="1"/>
</dbReference>
<organism evidence="9 10">
    <name type="scientific">Gallaecimonas pentaromativorans</name>
    <dbReference type="NCBI Taxonomy" id="584787"/>
    <lineage>
        <taxon>Bacteria</taxon>
        <taxon>Pseudomonadati</taxon>
        <taxon>Pseudomonadota</taxon>
        <taxon>Gammaproteobacteria</taxon>
        <taxon>Enterobacterales</taxon>
        <taxon>Gallaecimonadaceae</taxon>
        <taxon>Gallaecimonas</taxon>
    </lineage>
</organism>
<evidence type="ECO:0000256" key="8">
    <source>
        <dbReference type="RuleBase" id="RU363041"/>
    </source>
</evidence>
<dbReference type="PANTHER" id="PTHR30269:SF25">
    <property type="entry name" value="MEMBRANE TRANSPORTER PROTEIN-RELATED"/>
    <property type="match status" value="1"/>
</dbReference>
<feature type="transmembrane region" description="Helical" evidence="8">
    <location>
        <begin position="205"/>
        <end position="223"/>
    </location>
</feature>
<reference evidence="9 10" key="1">
    <citation type="submission" date="2018-11" db="EMBL/GenBank/DDBJ databases">
        <title>Genomic Encyclopedia of Type Strains, Phase IV (KMG-IV): sequencing the most valuable type-strain genomes for metagenomic binning, comparative biology and taxonomic classification.</title>
        <authorList>
            <person name="Goeker M."/>
        </authorList>
    </citation>
    <scope>NUCLEOTIDE SEQUENCE [LARGE SCALE GENOMIC DNA]</scope>
    <source>
        <strain evidence="9 10">DSM 21945</strain>
    </source>
</reference>
<keyword evidence="4 8" id="KW-1003">Cell membrane</keyword>
<evidence type="ECO:0000256" key="2">
    <source>
        <dbReference type="ARBA" id="ARBA00009142"/>
    </source>
</evidence>
<evidence type="ECO:0000313" key="10">
    <source>
        <dbReference type="Proteomes" id="UP000268033"/>
    </source>
</evidence>
<comment type="caution">
    <text evidence="9">The sequence shown here is derived from an EMBL/GenBank/DDBJ whole genome shotgun (WGS) entry which is preliminary data.</text>
</comment>
<gene>
    <name evidence="9" type="ORF">EDC28_102554</name>
</gene>
<evidence type="ECO:0000256" key="6">
    <source>
        <dbReference type="ARBA" id="ARBA00022989"/>
    </source>
</evidence>
<proteinExistence type="inferred from homology"/>
<feature type="transmembrane region" description="Helical" evidence="8">
    <location>
        <begin position="77"/>
        <end position="96"/>
    </location>
</feature>
<sequence>MTDLVLQPDVWLWLPMVAFAAGFIDAIAGGGGLLTVPALLTAGLPPHLALGTNKLSSTFGASTASWAFFKKRLFDPALWKVAALGTLLGALFGTLTVDWLKAEWLEKLLPLAVLSAALYTLLMPKVEEGRRHLPQGQRLKTKQGLQGAVLGAYDGVFGPGTGAFWTVSTVALYKLDLLHASGVARTMNFISNLTSLATFALLGHIHWYLGLAMGSALMVGAYLGAHCAIRFGGSFIRPIFITVVLVMASKLAWEAWWIN</sequence>
<feature type="transmembrane region" description="Helical" evidence="8">
    <location>
        <begin position="147"/>
        <end position="167"/>
    </location>
</feature>
<evidence type="ECO:0000256" key="3">
    <source>
        <dbReference type="ARBA" id="ARBA00022448"/>
    </source>
</evidence>
<feature type="transmembrane region" description="Helical" evidence="8">
    <location>
        <begin position="108"/>
        <end position="126"/>
    </location>
</feature>
<evidence type="ECO:0000256" key="4">
    <source>
        <dbReference type="ARBA" id="ARBA00022475"/>
    </source>
</evidence>
<dbReference type="InterPro" id="IPR002781">
    <property type="entry name" value="TM_pro_TauE-like"/>
</dbReference>
<dbReference type="EMBL" id="RJUL01000002">
    <property type="protein sequence ID" value="ROQ30161.1"/>
    <property type="molecule type" value="Genomic_DNA"/>
</dbReference>
<keyword evidence="6 8" id="KW-1133">Transmembrane helix</keyword>
<dbReference type="AlphaFoldDB" id="A0A3N1PSR5"/>
<evidence type="ECO:0000256" key="1">
    <source>
        <dbReference type="ARBA" id="ARBA00004651"/>
    </source>
</evidence>
<keyword evidence="3" id="KW-0813">Transport</keyword>
<comment type="subcellular location">
    <subcellularLocation>
        <location evidence="1 8">Cell membrane</location>
        <topology evidence="1 8">Multi-pass membrane protein</topology>
    </subcellularLocation>
</comment>
<evidence type="ECO:0000256" key="7">
    <source>
        <dbReference type="ARBA" id="ARBA00023136"/>
    </source>
</evidence>
<accession>A0A3N1PSR5</accession>
<evidence type="ECO:0000313" key="9">
    <source>
        <dbReference type="EMBL" id="ROQ30161.1"/>
    </source>
</evidence>
<dbReference type="Pfam" id="PF01925">
    <property type="entry name" value="TauE"/>
    <property type="match status" value="1"/>
</dbReference>
<keyword evidence="10" id="KW-1185">Reference proteome</keyword>
<dbReference type="Proteomes" id="UP000268033">
    <property type="component" value="Unassembled WGS sequence"/>
</dbReference>
<feature type="transmembrane region" description="Helical" evidence="8">
    <location>
        <begin position="12"/>
        <end position="40"/>
    </location>
</feature>
<evidence type="ECO:0000256" key="5">
    <source>
        <dbReference type="ARBA" id="ARBA00022692"/>
    </source>
</evidence>
<dbReference type="InterPro" id="IPR052017">
    <property type="entry name" value="TSUP"/>
</dbReference>
<protein>
    <recommendedName>
        <fullName evidence="8">Probable membrane transporter protein</fullName>
    </recommendedName>
</protein>